<organism evidence="1 2">
    <name type="scientific">Immersiella caudata</name>
    <dbReference type="NCBI Taxonomy" id="314043"/>
    <lineage>
        <taxon>Eukaryota</taxon>
        <taxon>Fungi</taxon>
        <taxon>Dikarya</taxon>
        <taxon>Ascomycota</taxon>
        <taxon>Pezizomycotina</taxon>
        <taxon>Sordariomycetes</taxon>
        <taxon>Sordariomycetidae</taxon>
        <taxon>Sordariales</taxon>
        <taxon>Lasiosphaeriaceae</taxon>
        <taxon>Immersiella</taxon>
    </lineage>
</organism>
<dbReference type="EMBL" id="JAULSU010000003">
    <property type="protein sequence ID" value="KAK0622449.1"/>
    <property type="molecule type" value="Genomic_DNA"/>
</dbReference>
<proteinExistence type="predicted"/>
<name>A0AA39WVM2_9PEZI</name>
<protein>
    <submittedName>
        <fullName evidence="1">Uncharacterized protein</fullName>
    </submittedName>
</protein>
<sequence>MVAARWITLSYSLPGARHKPKTTRSSARRTGFGWLWLWYVLEDFKKDHTDQFALFDPGTGERQLNQTFPDEEHDPTPIHFNLKAKWFRIECANGVILNPVNAPPVLMSTPDVLKVGEKGNFDLGHPGRPGLVSPSASTGILQGRFFFPSQADFDSASGAKSSGFHTSNHLTLEDLHVKTRE</sequence>
<dbReference type="Proteomes" id="UP001175000">
    <property type="component" value="Unassembled WGS sequence"/>
</dbReference>
<keyword evidence="2" id="KW-1185">Reference proteome</keyword>
<accession>A0AA39WVM2</accession>
<reference evidence="1" key="1">
    <citation type="submission" date="2023-06" db="EMBL/GenBank/DDBJ databases">
        <title>Genome-scale phylogeny and comparative genomics of the fungal order Sordariales.</title>
        <authorList>
            <consortium name="Lawrence Berkeley National Laboratory"/>
            <person name="Hensen N."/>
            <person name="Bonometti L."/>
            <person name="Westerberg I."/>
            <person name="Brannstrom I.O."/>
            <person name="Guillou S."/>
            <person name="Cros-Aarteil S."/>
            <person name="Calhoun S."/>
            <person name="Haridas S."/>
            <person name="Kuo A."/>
            <person name="Mondo S."/>
            <person name="Pangilinan J."/>
            <person name="Riley R."/>
            <person name="Labutti K."/>
            <person name="Andreopoulos B."/>
            <person name="Lipzen A."/>
            <person name="Chen C."/>
            <person name="Yanf M."/>
            <person name="Daum C."/>
            <person name="Ng V."/>
            <person name="Clum A."/>
            <person name="Steindorff A."/>
            <person name="Ohm R."/>
            <person name="Martin F."/>
            <person name="Silar P."/>
            <person name="Natvig D."/>
            <person name="Lalanne C."/>
            <person name="Gautier V."/>
            <person name="Ament-Velasquez S.L."/>
            <person name="Kruys A."/>
            <person name="Hutchinson M.I."/>
            <person name="Powell A.J."/>
            <person name="Barry K."/>
            <person name="Miller A.N."/>
            <person name="Grigoriev I.V."/>
            <person name="Debuchy R."/>
            <person name="Gladieux P."/>
            <person name="Thoren M.H."/>
            <person name="Johannesson H."/>
        </authorList>
    </citation>
    <scope>NUCLEOTIDE SEQUENCE</scope>
    <source>
        <strain evidence="1">CBS 606.72</strain>
    </source>
</reference>
<gene>
    <name evidence="1" type="ORF">B0T14DRAFT_563900</name>
</gene>
<dbReference type="AlphaFoldDB" id="A0AA39WVM2"/>
<evidence type="ECO:0000313" key="1">
    <source>
        <dbReference type="EMBL" id="KAK0622449.1"/>
    </source>
</evidence>
<evidence type="ECO:0000313" key="2">
    <source>
        <dbReference type="Proteomes" id="UP001175000"/>
    </source>
</evidence>
<comment type="caution">
    <text evidence="1">The sequence shown here is derived from an EMBL/GenBank/DDBJ whole genome shotgun (WGS) entry which is preliminary data.</text>
</comment>